<accession>A0ABR4GLG5</accession>
<sequence>MHPSCSYGLEYVEQFWTQASPFFSHVSTSMQGVQLSHRFSNLASRAARVGGRLPFTTAVNASKALGLFRCLSAENVAVDIVDAGTAAAMPTRADVATVRNRVSCMVKEFYSLSGKYFVTLDLNRKAIAE</sequence>
<gene>
    <name evidence="1" type="ORF">BJX66DRAFT_291890</name>
</gene>
<protein>
    <submittedName>
        <fullName evidence="1">Uncharacterized protein</fullName>
    </submittedName>
</protein>
<keyword evidence="2" id="KW-1185">Reference proteome</keyword>
<evidence type="ECO:0000313" key="2">
    <source>
        <dbReference type="Proteomes" id="UP001610563"/>
    </source>
</evidence>
<dbReference type="Proteomes" id="UP001610563">
    <property type="component" value="Unassembled WGS sequence"/>
</dbReference>
<name>A0ABR4GLG5_9EURO</name>
<dbReference type="EMBL" id="JBFTWV010000005">
    <property type="protein sequence ID" value="KAL2799895.1"/>
    <property type="molecule type" value="Genomic_DNA"/>
</dbReference>
<organism evidence="1 2">
    <name type="scientific">Aspergillus keveii</name>
    <dbReference type="NCBI Taxonomy" id="714993"/>
    <lineage>
        <taxon>Eukaryota</taxon>
        <taxon>Fungi</taxon>
        <taxon>Dikarya</taxon>
        <taxon>Ascomycota</taxon>
        <taxon>Pezizomycotina</taxon>
        <taxon>Eurotiomycetes</taxon>
        <taxon>Eurotiomycetidae</taxon>
        <taxon>Eurotiales</taxon>
        <taxon>Aspergillaceae</taxon>
        <taxon>Aspergillus</taxon>
        <taxon>Aspergillus subgen. Nidulantes</taxon>
    </lineage>
</organism>
<comment type="caution">
    <text evidence="1">The sequence shown here is derived from an EMBL/GenBank/DDBJ whole genome shotgun (WGS) entry which is preliminary data.</text>
</comment>
<evidence type="ECO:0000313" key="1">
    <source>
        <dbReference type="EMBL" id="KAL2799895.1"/>
    </source>
</evidence>
<reference evidence="1 2" key="1">
    <citation type="submission" date="2024-07" db="EMBL/GenBank/DDBJ databases">
        <title>Section-level genome sequencing and comparative genomics of Aspergillus sections Usti and Cavernicolus.</title>
        <authorList>
            <consortium name="Lawrence Berkeley National Laboratory"/>
            <person name="Nybo J.L."/>
            <person name="Vesth T.C."/>
            <person name="Theobald S."/>
            <person name="Frisvad J.C."/>
            <person name="Larsen T.O."/>
            <person name="Kjaerboelling I."/>
            <person name="Rothschild-Mancinelli K."/>
            <person name="Lyhne E.K."/>
            <person name="Kogle M.E."/>
            <person name="Barry K."/>
            <person name="Clum A."/>
            <person name="Na H."/>
            <person name="Ledsgaard L."/>
            <person name="Lin J."/>
            <person name="Lipzen A."/>
            <person name="Kuo A."/>
            <person name="Riley R."/>
            <person name="Mondo S."/>
            <person name="Labutti K."/>
            <person name="Haridas S."/>
            <person name="Pangalinan J."/>
            <person name="Salamov A.A."/>
            <person name="Simmons B.A."/>
            <person name="Magnuson J.K."/>
            <person name="Chen J."/>
            <person name="Drula E."/>
            <person name="Henrissat B."/>
            <person name="Wiebenga A."/>
            <person name="Lubbers R.J."/>
            <person name="Gomes A.C."/>
            <person name="Makela M.R."/>
            <person name="Stajich J."/>
            <person name="Grigoriev I.V."/>
            <person name="Mortensen U.H."/>
            <person name="De Vries R.P."/>
            <person name="Baker S.E."/>
            <person name="Andersen M.R."/>
        </authorList>
    </citation>
    <scope>NUCLEOTIDE SEQUENCE [LARGE SCALE GENOMIC DNA]</scope>
    <source>
        <strain evidence="1 2">CBS 209.92</strain>
    </source>
</reference>
<proteinExistence type="predicted"/>